<dbReference type="RefSeq" id="WP_345531933.1">
    <property type="nucleotide sequence ID" value="NZ_BAABLD010000005.1"/>
</dbReference>
<evidence type="ECO:0000313" key="1">
    <source>
        <dbReference type="EMBL" id="GAA5161787.1"/>
    </source>
</evidence>
<accession>A0ABP9QHR8</accession>
<name>A0ABP9QHR8_9RHOO</name>
<gene>
    <name evidence="1" type="ORF">GCM10025770_11590</name>
</gene>
<dbReference type="EMBL" id="BAABLD010000005">
    <property type="protein sequence ID" value="GAA5161787.1"/>
    <property type="molecule type" value="Genomic_DNA"/>
</dbReference>
<evidence type="ECO:0008006" key="3">
    <source>
        <dbReference type="Google" id="ProtNLM"/>
    </source>
</evidence>
<comment type="caution">
    <text evidence="1">The sequence shown here is derived from an EMBL/GenBank/DDBJ whole genome shotgun (WGS) entry which is preliminary data.</text>
</comment>
<sequence>MEFNIAMRLPARLARLSFLQAVLPSGSHSVAPLSRDMSRWFADLPSDKPLVILDNLTQRAASIASSSESPSKRFRQIEQILNHAEPLLKRFETQLDQSRLPLDTASRHASEACDRLLKALSEACVKIVQAMDGSALQRHLHGKIFGAAILRAAQLIHRRAAVAQRARSAGSPRRWKMLRKLLLLAEAHGLSRTPAFDHDTETVEQVVVRDCLLALCDPASLEGAELSRLRFYIARFGHLAALSAETPAPEDLGPGMFVFSDSERGPSKLKPGQALLDKERLLDCRQLVDRIHQQLAGLRQGLHATKLGLPMVANEASYAFMLTRCAEQWSDSRSSRKMKQDYQPLATLITGFDPVRQYLSSGAWKSLQNGRPRVVGAIPAVACEWRIIEQARTGFGLREAGPHTLPINVGELVAMRPLERASVHLSIVRRARSHETTGKEISLERLCGTALPHTIDKKLPDGNIQTLPVLLLPRVQCFEGNPGLLAPHGDLKPGVRVTVEQREGNVTFEVVAVVEKLASCELAQLKRV</sequence>
<organism evidence="1 2">
    <name type="scientific">Viridibacterium curvum</name>
    <dbReference type="NCBI Taxonomy" id="1101404"/>
    <lineage>
        <taxon>Bacteria</taxon>
        <taxon>Pseudomonadati</taxon>
        <taxon>Pseudomonadota</taxon>
        <taxon>Betaproteobacteria</taxon>
        <taxon>Rhodocyclales</taxon>
        <taxon>Rhodocyclaceae</taxon>
        <taxon>Viridibacterium</taxon>
    </lineage>
</organism>
<dbReference type="Proteomes" id="UP001500547">
    <property type="component" value="Unassembled WGS sequence"/>
</dbReference>
<keyword evidence="2" id="KW-1185">Reference proteome</keyword>
<reference evidence="2" key="1">
    <citation type="journal article" date="2019" name="Int. J. Syst. Evol. Microbiol.">
        <title>The Global Catalogue of Microorganisms (GCM) 10K type strain sequencing project: providing services to taxonomists for standard genome sequencing and annotation.</title>
        <authorList>
            <consortium name="The Broad Institute Genomics Platform"/>
            <consortium name="The Broad Institute Genome Sequencing Center for Infectious Disease"/>
            <person name="Wu L."/>
            <person name="Ma J."/>
        </authorList>
    </citation>
    <scope>NUCLEOTIDE SEQUENCE [LARGE SCALE GENOMIC DNA]</scope>
    <source>
        <strain evidence="2">JCM 18715</strain>
    </source>
</reference>
<proteinExistence type="predicted"/>
<protein>
    <recommendedName>
        <fullName evidence="3">DUF2357 domain-containing protein</fullName>
    </recommendedName>
</protein>
<evidence type="ECO:0000313" key="2">
    <source>
        <dbReference type="Proteomes" id="UP001500547"/>
    </source>
</evidence>